<reference evidence="3" key="2">
    <citation type="submission" date="2025-08" db="UniProtKB">
        <authorList>
            <consortium name="Ensembl"/>
        </authorList>
    </citation>
    <scope>IDENTIFICATION</scope>
</reference>
<dbReference type="Pfam" id="PF00059">
    <property type="entry name" value="Lectin_C"/>
    <property type="match status" value="1"/>
</dbReference>
<dbReference type="OrthoDB" id="441660at2759"/>
<dbReference type="InterPro" id="IPR001304">
    <property type="entry name" value="C-type_lectin-like"/>
</dbReference>
<dbReference type="PANTHER" id="PTHR22803">
    <property type="entry name" value="MANNOSE, PHOSPHOLIPASE, LECTIN RECEPTOR RELATED"/>
    <property type="match status" value="1"/>
</dbReference>
<evidence type="ECO:0000256" key="1">
    <source>
        <dbReference type="ARBA" id="ARBA00023157"/>
    </source>
</evidence>
<organism evidence="3 4">
    <name type="scientific">Scleropages formosus</name>
    <name type="common">Asian bonytongue</name>
    <name type="synonym">Osteoglossum formosum</name>
    <dbReference type="NCBI Taxonomy" id="113540"/>
    <lineage>
        <taxon>Eukaryota</taxon>
        <taxon>Metazoa</taxon>
        <taxon>Chordata</taxon>
        <taxon>Craniata</taxon>
        <taxon>Vertebrata</taxon>
        <taxon>Euteleostomi</taxon>
        <taxon>Actinopterygii</taxon>
        <taxon>Neopterygii</taxon>
        <taxon>Teleostei</taxon>
        <taxon>Osteoglossocephala</taxon>
        <taxon>Osteoglossomorpha</taxon>
        <taxon>Osteoglossiformes</taxon>
        <taxon>Osteoglossidae</taxon>
        <taxon>Scleropages</taxon>
    </lineage>
</organism>
<dbReference type="Gene3D" id="3.10.100.10">
    <property type="entry name" value="Mannose-Binding Protein A, subunit A"/>
    <property type="match status" value="1"/>
</dbReference>
<dbReference type="PROSITE" id="PS50041">
    <property type="entry name" value="C_TYPE_LECTIN_2"/>
    <property type="match status" value="1"/>
</dbReference>
<dbReference type="CDD" id="cd00037">
    <property type="entry name" value="CLECT"/>
    <property type="match status" value="1"/>
</dbReference>
<keyword evidence="1" id="KW-1015">Disulfide bond</keyword>
<dbReference type="GeneTree" id="ENSGT01150000286973"/>
<feature type="domain" description="C-type lectin" evidence="2">
    <location>
        <begin position="26"/>
        <end position="144"/>
    </location>
</feature>
<protein>
    <recommendedName>
        <fullName evidence="2">C-type lectin domain-containing protein</fullName>
    </recommendedName>
</protein>
<dbReference type="InterPro" id="IPR016186">
    <property type="entry name" value="C-type_lectin-like/link_sf"/>
</dbReference>
<proteinExistence type="predicted"/>
<dbReference type="SMART" id="SM00034">
    <property type="entry name" value="CLECT"/>
    <property type="match status" value="1"/>
</dbReference>
<name>A0A8C9R5U0_SCLFO</name>
<sequence length="149" mass="17188">MPGNGSLVPKANTSDYKSCPQFWHPLESRCFKFVSEPKHWIEAQLNCIRLEGSLASVHNMNEYRFVQRLTEGSNGVMVEAWLGGTDAILEGTWIWIDSTLFDFTFWSPGEPNNDGNQNCLQINYGDHKKWDDLNCYKKRPSICVTRVRR</sequence>
<reference evidence="3 4" key="1">
    <citation type="submission" date="2019-04" db="EMBL/GenBank/DDBJ databases">
        <authorList>
            <consortium name="Wellcome Sanger Institute Data Sharing"/>
        </authorList>
    </citation>
    <scope>NUCLEOTIDE SEQUENCE [LARGE SCALE GENOMIC DNA]</scope>
</reference>
<evidence type="ECO:0000313" key="4">
    <source>
        <dbReference type="Proteomes" id="UP000694397"/>
    </source>
</evidence>
<dbReference type="AlphaFoldDB" id="A0A8C9R5U0"/>
<dbReference type="Proteomes" id="UP000694397">
    <property type="component" value="Chromosome 21"/>
</dbReference>
<dbReference type="Ensembl" id="ENSSFOT00015006120.2">
    <property type="protein sequence ID" value="ENSSFOP00015006023.2"/>
    <property type="gene ID" value="ENSSFOG00015003929.2"/>
</dbReference>
<keyword evidence="4" id="KW-1185">Reference proteome</keyword>
<accession>A0A8C9R5U0</accession>
<dbReference type="PROSITE" id="PS00615">
    <property type="entry name" value="C_TYPE_LECTIN_1"/>
    <property type="match status" value="1"/>
</dbReference>
<dbReference type="InterPro" id="IPR050111">
    <property type="entry name" value="C-type_lectin/snaclec_domain"/>
</dbReference>
<dbReference type="InterPro" id="IPR018378">
    <property type="entry name" value="C-type_lectin_CS"/>
</dbReference>
<evidence type="ECO:0000259" key="2">
    <source>
        <dbReference type="PROSITE" id="PS50041"/>
    </source>
</evidence>
<reference evidence="3" key="3">
    <citation type="submission" date="2025-09" db="UniProtKB">
        <authorList>
            <consortium name="Ensembl"/>
        </authorList>
    </citation>
    <scope>IDENTIFICATION</scope>
</reference>
<evidence type="ECO:0000313" key="3">
    <source>
        <dbReference type="Ensembl" id="ENSSFOP00015006023.2"/>
    </source>
</evidence>
<dbReference type="SUPFAM" id="SSF56436">
    <property type="entry name" value="C-type lectin-like"/>
    <property type="match status" value="1"/>
</dbReference>
<dbReference type="InterPro" id="IPR016187">
    <property type="entry name" value="CTDL_fold"/>
</dbReference>